<dbReference type="Proteomes" id="UP001233172">
    <property type="component" value="Unassembled WGS sequence"/>
</dbReference>
<evidence type="ECO:0000313" key="1">
    <source>
        <dbReference type="EMBL" id="KAK0047923.1"/>
    </source>
</evidence>
<proteinExistence type="predicted"/>
<organism evidence="1 2">
    <name type="scientific">Biomphalaria pfeifferi</name>
    <name type="common">Bloodfluke planorb</name>
    <name type="synonym">Freshwater snail</name>
    <dbReference type="NCBI Taxonomy" id="112525"/>
    <lineage>
        <taxon>Eukaryota</taxon>
        <taxon>Metazoa</taxon>
        <taxon>Spiralia</taxon>
        <taxon>Lophotrochozoa</taxon>
        <taxon>Mollusca</taxon>
        <taxon>Gastropoda</taxon>
        <taxon>Heterobranchia</taxon>
        <taxon>Euthyneura</taxon>
        <taxon>Panpulmonata</taxon>
        <taxon>Hygrophila</taxon>
        <taxon>Lymnaeoidea</taxon>
        <taxon>Planorbidae</taxon>
        <taxon>Biomphalaria</taxon>
    </lineage>
</organism>
<accession>A0AAD8B4J9</accession>
<comment type="caution">
    <text evidence="1">The sequence shown here is derived from an EMBL/GenBank/DDBJ whole genome shotgun (WGS) entry which is preliminary data.</text>
</comment>
<dbReference type="AlphaFoldDB" id="A0AAD8B4J9"/>
<reference evidence="1" key="2">
    <citation type="submission" date="2023-04" db="EMBL/GenBank/DDBJ databases">
        <authorList>
            <person name="Bu L."/>
            <person name="Lu L."/>
            <person name="Laidemitt M.R."/>
            <person name="Zhang S.M."/>
            <person name="Mutuku M."/>
            <person name="Mkoji G."/>
            <person name="Steinauer M."/>
            <person name="Loker E.S."/>
        </authorList>
    </citation>
    <scope>NUCLEOTIDE SEQUENCE</scope>
    <source>
        <strain evidence="1">KasaAsao</strain>
        <tissue evidence="1">Whole Snail</tissue>
    </source>
</reference>
<protein>
    <submittedName>
        <fullName evidence="1">Uncharacterized protein</fullName>
    </submittedName>
</protein>
<sequence length="57" mass="6131">MQIFTLLFAVMRGNNLASGGNAVALKFGLDGHVANKLGVKSAISYLSISRITKFFLE</sequence>
<evidence type="ECO:0000313" key="2">
    <source>
        <dbReference type="Proteomes" id="UP001233172"/>
    </source>
</evidence>
<name>A0AAD8B4J9_BIOPF</name>
<gene>
    <name evidence="1" type="ORF">Bpfe_022540</name>
</gene>
<feature type="non-terminal residue" evidence="1">
    <location>
        <position position="57"/>
    </location>
</feature>
<keyword evidence="2" id="KW-1185">Reference proteome</keyword>
<dbReference type="EMBL" id="JASAOG010000143">
    <property type="protein sequence ID" value="KAK0047923.1"/>
    <property type="molecule type" value="Genomic_DNA"/>
</dbReference>
<reference evidence="1" key="1">
    <citation type="journal article" date="2023" name="PLoS Negl. Trop. Dis.">
        <title>A genome sequence for Biomphalaria pfeifferi, the major vector snail for the human-infecting parasite Schistosoma mansoni.</title>
        <authorList>
            <person name="Bu L."/>
            <person name="Lu L."/>
            <person name="Laidemitt M.R."/>
            <person name="Zhang S.M."/>
            <person name="Mutuku M."/>
            <person name="Mkoji G."/>
            <person name="Steinauer M."/>
            <person name="Loker E.S."/>
        </authorList>
    </citation>
    <scope>NUCLEOTIDE SEQUENCE</scope>
    <source>
        <strain evidence="1">KasaAsao</strain>
    </source>
</reference>